<dbReference type="InterPro" id="IPR036291">
    <property type="entry name" value="NAD(P)-bd_dom_sf"/>
</dbReference>
<name>A0ABW6KB32_9BACI</name>
<dbReference type="Proteomes" id="UP001601059">
    <property type="component" value="Unassembled WGS sequence"/>
</dbReference>
<evidence type="ECO:0000313" key="3">
    <source>
        <dbReference type="Proteomes" id="UP001601059"/>
    </source>
</evidence>
<comment type="caution">
    <text evidence="2">The sequence shown here is derived from an EMBL/GenBank/DDBJ whole genome shotgun (WGS) entry which is preliminary data.</text>
</comment>
<keyword evidence="3" id="KW-1185">Reference proteome</keyword>
<accession>A0ABW6KB32</accession>
<dbReference type="RefSeq" id="WP_389361394.1">
    <property type="nucleotide sequence ID" value="NZ_JBIACK010000005.1"/>
</dbReference>
<feature type="domain" description="NAD(P)-binding" evidence="1">
    <location>
        <begin position="8"/>
        <end position="159"/>
    </location>
</feature>
<dbReference type="SUPFAM" id="SSF51735">
    <property type="entry name" value="NAD(P)-binding Rossmann-fold domains"/>
    <property type="match status" value="1"/>
</dbReference>
<reference evidence="2 3" key="1">
    <citation type="submission" date="2024-08" db="EMBL/GenBank/DDBJ databases">
        <title>Two novel Cytobacillus novel species.</title>
        <authorList>
            <person name="Liu G."/>
        </authorList>
    </citation>
    <scope>NUCLEOTIDE SEQUENCE [LARGE SCALE GENOMIC DNA]</scope>
    <source>
        <strain evidence="2 3">FJAT-54145</strain>
    </source>
</reference>
<dbReference type="EMBL" id="JBIACK010000005">
    <property type="protein sequence ID" value="MFE8701429.1"/>
    <property type="molecule type" value="Genomic_DNA"/>
</dbReference>
<dbReference type="Gene3D" id="3.40.50.720">
    <property type="entry name" value="NAD(P)-binding Rossmann-like Domain"/>
    <property type="match status" value="1"/>
</dbReference>
<gene>
    <name evidence="2" type="ORF">ACFYKX_12560</name>
</gene>
<dbReference type="PANTHER" id="PTHR48079">
    <property type="entry name" value="PROTEIN YEEZ"/>
    <property type="match status" value="1"/>
</dbReference>
<evidence type="ECO:0000313" key="2">
    <source>
        <dbReference type="EMBL" id="MFE8701429.1"/>
    </source>
</evidence>
<evidence type="ECO:0000259" key="1">
    <source>
        <dbReference type="Pfam" id="PF13460"/>
    </source>
</evidence>
<dbReference type="PANTHER" id="PTHR48079:SF6">
    <property type="entry name" value="NAD(P)-BINDING DOMAIN-CONTAINING PROTEIN-RELATED"/>
    <property type="match status" value="1"/>
</dbReference>
<protein>
    <submittedName>
        <fullName evidence="2">SDR family NAD(P)-dependent oxidoreductase</fullName>
    </submittedName>
</protein>
<proteinExistence type="predicted"/>
<sequence length="315" mass="35943">MKKALVLGASGGMGFALVEELVSRNIPTIAFARSQKKLEEFKYEWGPLAEIYAGDVMNSSHLKEAISKADYVFHSLNIPYEKWDPTLFTMLQNILNECQNQNKPFIYVDNIYAYGRQARKVTEEAEKNPHTKKGKFRLKLQKEIEQSGVPYIIAHFPDFYGPKAESTLLQYTFEQCLKKNSAGFVGYTTIQKEFIYTKDGAKALVELALRDYTYNQTWNIAGAGTITGEEVVKIASKHLNKDIKVIPIHKWMIRLLGIFNPSMKEVVEMMYLNEVPVILDSSKYEREVGPLPKTPYEIGIVENLHELSKESLVEV</sequence>
<dbReference type="InterPro" id="IPR051783">
    <property type="entry name" value="NAD(P)-dependent_oxidoreduct"/>
</dbReference>
<organism evidence="2 3">
    <name type="scientific">Cytobacillus spartinae</name>
    <dbReference type="NCBI Taxonomy" id="3299023"/>
    <lineage>
        <taxon>Bacteria</taxon>
        <taxon>Bacillati</taxon>
        <taxon>Bacillota</taxon>
        <taxon>Bacilli</taxon>
        <taxon>Bacillales</taxon>
        <taxon>Bacillaceae</taxon>
        <taxon>Cytobacillus</taxon>
    </lineage>
</organism>
<dbReference type="Pfam" id="PF13460">
    <property type="entry name" value="NAD_binding_10"/>
    <property type="match status" value="1"/>
</dbReference>
<dbReference type="InterPro" id="IPR016040">
    <property type="entry name" value="NAD(P)-bd_dom"/>
</dbReference>